<name>A0ABR3Z1L6_9PEZI</name>
<protein>
    <recommendedName>
        <fullName evidence="3">Aminoglycoside phosphotransferase domain-containing protein</fullName>
    </recommendedName>
</protein>
<dbReference type="EMBL" id="JAWCUI010000034">
    <property type="protein sequence ID" value="KAL1894182.1"/>
    <property type="molecule type" value="Genomic_DNA"/>
</dbReference>
<reference evidence="1 2" key="1">
    <citation type="journal article" date="2024" name="IMA Fungus">
        <title>IMA Genome - F19 : A genome assembly and annotation guide to empower mycologists, including annotated draft genome sequences of Ceratocystis pirilliformis, Diaporthe australafricana, Fusarium ophioides, Paecilomyces lecythidis, and Sporothrix stenoceras.</title>
        <authorList>
            <person name="Aylward J."/>
            <person name="Wilson A.M."/>
            <person name="Visagie C.M."/>
            <person name="Spraker J."/>
            <person name="Barnes I."/>
            <person name="Buitendag C."/>
            <person name="Ceriani C."/>
            <person name="Del Mar Angel L."/>
            <person name="du Plessis D."/>
            <person name="Fuchs T."/>
            <person name="Gasser K."/>
            <person name="Kramer D."/>
            <person name="Li W."/>
            <person name="Munsamy K."/>
            <person name="Piso A."/>
            <person name="Price J.L."/>
            <person name="Sonnekus B."/>
            <person name="Thomas C."/>
            <person name="van der Nest A."/>
            <person name="van Dijk A."/>
            <person name="van Heerden A."/>
            <person name="van Vuuren N."/>
            <person name="Yilmaz N."/>
            <person name="Duong T.A."/>
            <person name="van der Merwe N.A."/>
            <person name="Wingfield M.J."/>
            <person name="Wingfield B.D."/>
        </authorList>
    </citation>
    <scope>NUCLEOTIDE SEQUENCE [LARGE SCALE GENOMIC DNA]</scope>
    <source>
        <strain evidence="1 2">CMW 5346</strain>
    </source>
</reference>
<dbReference type="Proteomes" id="UP001583186">
    <property type="component" value="Unassembled WGS sequence"/>
</dbReference>
<evidence type="ECO:0000313" key="1">
    <source>
        <dbReference type="EMBL" id="KAL1894182.1"/>
    </source>
</evidence>
<evidence type="ECO:0008006" key="3">
    <source>
        <dbReference type="Google" id="ProtNLM"/>
    </source>
</evidence>
<keyword evidence="2" id="KW-1185">Reference proteome</keyword>
<gene>
    <name evidence="1" type="ORF">Sste5346_005968</name>
</gene>
<organism evidence="1 2">
    <name type="scientific">Sporothrix stenoceras</name>
    <dbReference type="NCBI Taxonomy" id="5173"/>
    <lineage>
        <taxon>Eukaryota</taxon>
        <taxon>Fungi</taxon>
        <taxon>Dikarya</taxon>
        <taxon>Ascomycota</taxon>
        <taxon>Pezizomycotina</taxon>
        <taxon>Sordariomycetes</taxon>
        <taxon>Sordariomycetidae</taxon>
        <taxon>Ophiostomatales</taxon>
        <taxon>Ophiostomataceae</taxon>
        <taxon>Sporothrix</taxon>
    </lineage>
</organism>
<sequence>MTLRICTIDPCTRPAERCAGSYMLCAQHLCTAHLQLEHHTCLTRDTEPYAFFKTYGAAKNKYLSALLAKVVVAALQRIASQARDGVSCTIPALAQDVDDETRLARVSEQFGGQNAHVDFCFEDGVTWLTRLRPDDSLLPPAAVRKRVIESGVATLEFLERTKMPALKVYAWSSSSSDIGTPYVLMEKLSGRPLDW</sequence>
<proteinExistence type="predicted"/>
<evidence type="ECO:0000313" key="2">
    <source>
        <dbReference type="Proteomes" id="UP001583186"/>
    </source>
</evidence>
<comment type="caution">
    <text evidence="1">The sequence shown here is derived from an EMBL/GenBank/DDBJ whole genome shotgun (WGS) entry which is preliminary data.</text>
</comment>
<accession>A0ABR3Z1L6</accession>